<feature type="transmembrane region" description="Helical" evidence="1">
    <location>
        <begin position="33"/>
        <end position="52"/>
    </location>
</feature>
<dbReference type="EMBL" id="CAADJG010000002">
    <property type="protein sequence ID" value="VFS85277.1"/>
    <property type="molecule type" value="Genomic_DNA"/>
</dbReference>
<sequence>MFKTLLSLIFNEGLLLVCLIGFGFFYLEFFPAYWLALTAVSVIVLIIILPNFTGRFDKYDK</sequence>
<name>A0A485CL49_RAOTE</name>
<organism evidence="2 3">
    <name type="scientific">Raoultella terrigena</name>
    <name type="common">Klebsiella terrigena</name>
    <dbReference type="NCBI Taxonomy" id="577"/>
    <lineage>
        <taxon>Bacteria</taxon>
        <taxon>Pseudomonadati</taxon>
        <taxon>Pseudomonadota</taxon>
        <taxon>Gammaproteobacteria</taxon>
        <taxon>Enterobacterales</taxon>
        <taxon>Enterobacteriaceae</taxon>
        <taxon>Klebsiella/Raoultella group</taxon>
        <taxon>Raoultella</taxon>
    </lineage>
</organism>
<feature type="transmembrane region" description="Helical" evidence="1">
    <location>
        <begin position="5"/>
        <end position="27"/>
    </location>
</feature>
<keyword evidence="1" id="KW-0472">Membrane</keyword>
<evidence type="ECO:0000313" key="3">
    <source>
        <dbReference type="Proteomes" id="UP000332594"/>
    </source>
</evidence>
<keyword evidence="1" id="KW-0812">Transmembrane</keyword>
<keyword evidence="1" id="KW-1133">Transmembrane helix</keyword>
<evidence type="ECO:0000313" key="2">
    <source>
        <dbReference type="EMBL" id="VFS85277.1"/>
    </source>
</evidence>
<reference evidence="2 3" key="1">
    <citation type="submission" date="2019-03" db="EMBL/GenBank/DDBJ databases">
        <authorList>
            <consortium name="Pathogen Informatics"/>
        </authorList>
    </citation>
    <scope>NUCLEOTIDE SEQUENCE [LARGE SCALE GENOMIC DNA]</scope>
    <source>
        <strain evidence="2 3">NCTC13038</strain>
    </source>
</reference>
<dbReference type="AlphaFoldDB" id="A0A485CL49"/>
<proteinExistence type="predicted"/>
<dbReference type="Proteomes" id="UP000332594">
    <property type="component" value="Unassembled WGS sequence"/>
</dbReference>
<gene>
    <name evidence="2" type="ORF">NCTC13038_05086</name>
</gene>
<protein>
    <submittedName>
        <fullName evidence="2">Uncharacterized protein</fullName>
    </submittedName>
</protein>
<evidence type="ECO:0000256" key="1">
    <source>
        <dbReference type="SAM" id="Phobius"/>
    </source>
</evidence>
<accession>A0A485CL49</accession>